<feature type="chain" id="PRO_5004841962" evidence="1">
    <location>
        <begin position="20"/>
        <end position="584"/>
    </location>
</feature>
<dbReference type="AlphaFoldDB" id="W4HFW9"/>
<protein>
    <submittedName>
        <fullName evidence="2">Uncharacterized protein</fullName>
    </submittedName>
</protein>
<dbReference type="InterPro" id="IPR015943">
    <property type="entry name" value="WD40/YVTN_repeat-like_dom_sf"/>
</dbReference>
<reference evidence="2 3" key="1">
    <citation type="journal article" date="2014" name="Antonie Van Leeuwenhoek">
        <title>Roseivivax atlanticus sp. nov., isolated from surface seawater of the Atlantic Ocean.</title>
        <authorList>
            <person name="Li G."/>
            <person name="Lai Q."/>
            <person name="Liu X."/>
            <person name="Sun F."/>
            <person name="Shao Z."/>
        </authorList>
    </citation>
    <scope>NUCLEOTIDE SEQUENCE [LARGE SCALE GENOMIC DNA]</scope>
    <source>
        <strain evidence="2 3">22II-s10s</strain>
    </source>
</reference>
<keyword evidence="3" id="KW-1185">Reference proteome</keyword>
<name>W4HFW9_9RHOB</name>
<dbReference type="STRING" id="1379903.ATO8_19049"/>
<accession>W4HFW9</accession>
<dbReference type="EMBL" id="AQQW01000017">
    <property type="protein sequence ID" value="ETW11036.1"/>
    <property type="molecule type" value="Genomic_DNA"/>
</dbReference>
<comment type="caution">
    <text evidence="2">The sequence shown here is derived from an EMBL/GenBank/DDBJ whole genome shotgun (WGS) entry which is preliminary data.</text>
</comment>
<dbReference type="Proteomes" id="UP000019063">
    <property type="component" value="Unassembled WGS sequence"/>
</dbReference>
<sequence length="584" mass="60201">MIRAATLLAAGLAFGGAAAQVGGDLKPPHVARVAFEPLEGDGTQIAPGAAFRIAVDVMNAAGADAPAGLTLFGWLRRSDPANLPCTEAAESFFRTGRLPVGAVFLNDPLVAMLTEDDALHLVDPEFSLATANILGAVKLASRPGAVAVDPDLRRLLVPLPEEGRVVAVDTAARQSVLAEGLTRPEAVLPVADGGVIALDAGRLVRRPEGPVPDIEARALVPVPGSSEALALGARAITLFDRDSGAVRLHWDVQASAALPLHGPDGTTGLAAAVGSELLLRYLDAPDAAPLRIPLAAPARALVASRDGRFIFAHDPAGEPVSVVDLARSRLVQSTGAGATAVSEIVAGDSAAYLMLADQSRVGVLDLVSLARSGHAEFREVPLGAARDAALDGAGYLASLWPDSGVIAVHRESRQGYRLQDFAAMGNAPAMSAIPLRGGVPRAIHVLDRSFREGPTGSFRTVTTLPGPGRWELVATTGLGQLSFCAELPVADPGEATPQAGRLLAEQADGALQLRVVDGAGAPLELRGVLTFAALSGVWRDRAPFRSDATGRARAIYELPPGDPVVLTLEAPGAPSFVPLLVEAD</sequence>
<evidence type="ECO:0000313" key="3">
    <source>
        <dbReference type="Proteomes" id="UP000019063"/>
    </source>
</evidence>
<feature type="signal peptide" evidence="1">
    <location>
        <begin position="1"/>
        <end position="19"/>
    </location>
</feature>
<organism evidence="2 3">
    <name type="scientific">Roseivivax marinus</name>
    <dbReference type="NCBI Taxonomy" id="1379903"/>
    <lineage>
        <taxon>Bacteria</taxon>
        <taxon>Pseudomonadati</taxon>
        <taxon>Pseudomonadota</taxon>
        <taxon>Alphaproteobacteria</taxon>
        <taxon>Rhodobacterales</taxon>
        <taxon>Roseobacteraceae</taxon>
        <taxon>Roseivivax</taxon>
    </lineage>
</organism>
<evidence type="ECO:0000256" key="1">
    <source>
        <dbReference type="SAM" id="SignalP"/>
    </source>
</evidence>
<proteinExistence type="predicted"/>
<keyword evidence="1" id="KW-0732">Signal</keyword>
<dbReference type="RefSeq" id="WP_043846899.1">
    <property type="nucleotide sequence ID" value="NZ_AQQW01000017.1"/>
</dbReference>
<gene>
    <name evidence="2" type="ORF">ATO8_19049</name>
</gene>
<dbReference type="SUPFAM" id="SSF50969">
    <property type="entry name" value="YVTN repeat-like/Quinoprotein amine dehydrogenase"/>
    <property type="match status" value="1"/>
</dbReference>
<dbReference type="InterPro" id="IPR011044">
    <property type="entry name" value="Quino_amine_DH_bsu"/>
</dbReference>
<evidence type="ECO:0000313" key="2">
    <source>
        <dbReference type="EMBL" id="ETW11036.1"/>
    </source>
</evidence>
<dbReference type="Gene3D" id="2.130.10.10">
    <property type="entry name" value="YVTN repeat-like/Quinoprotein amine dehydrogenase"/>
    <property type="match status" value="1"/>
</dbReference>
<dbReference type="eggNOG" id="COG3391">
    <property type="taxonomic scope" value="Bacteria"/>
</dbReference>